<comment type="catalytic activity">
    <reaction evidence="1">
        <text>S-ubiquitinyl-[E2 ubiquitin-conjugating enzyme]-L-cysteine + [acceptor protein]-L-lysine = [E2 ubiquitin-conjugating enzyme]-L-cysteine + N(6)-ubiquitinyl-[acceptor protein]-L-lysine.</text>
        <dbReference type="EC" id="2.3.2.27"/>
    </reaction>
</comment>
<dbReference type="PANTHER" id="PTHR15710:SF18">
    <property type="entry name" value="RING-TYPE E3 UBIQUITIN TRANSFERASE"/>
    <property type="match status" value="1"/>
</dbReference>
<keyword evidence="4" id="KW-0479">Metal-binding</keyword>
<keyword evidence="3" id="KW-0808">Transferase</keyword>
<dbReference type="Pfam" id="PF14369">
    <property type="entry name" value="Zn_ribbon_19"/>
    <property type="match status" value="1"/>
</dbReference>
<comment type="caution">
    <text evidence="11">The sequence shown here is derived from an EMBL/GenBank/DDBJ whole genome shotgun (WGS) entry which is preliminary data.</text>
</comment>
<feature type="compositionally biased region" description="Polar residues" evidence="9">
    <location>
        <begin position="297"/>
        <end position="310"/>
    </location>
</feature>
<dbReference type="InterPro" id="IPR039525">
    <property type="entry name" value="RNF126-like_zinc-ribbon"/>
</dbReference>
<keyword evidence="12" id="KW-1185">Reference proteome</keyword>
<dbReference type="GO" id="GO:0008270">
    <property type="term" value="F:zinc ion binding"/>
    <property type="evidence" value="ECO:0007669"/>
    <property type="project" value="UniProtKB-KW"/>
</dbReference>
<gene>
    <name evidence="11" type="ORF">LIER_04946</name>
</gene>
<dbReference type="CDD" id="cd16667">
    <property type="entry name" value="RING-H2_RNF126-like"/>
    <property type="match status" value="1"/>
</dbReference>
<organism evidence="11 12">
    <name type="scientific">Lithospermum erythrorhizon</name>
    <name type="common">Purple gromwell</name>
    <name type="synonym">Lithospermum officinale var. erythrorhizon</name>
    <dbReference type="NCBI Taxonomy" id="34254"/>
    <lineage>
        <taxon>Eukaryota</taxon>
        <taxon>Viridiplantae</taxon>
        <taxon>Streptophyta</taxon>
        <taxon>Embryophyta</taxon>
        <taxon>Tracheophyta</taxon>
        <taxon>Spermatophyta</taxon>
        <taxon>Magnoliopsida</taxon>
        <taxon>eudicotyledons</taxon>
        <taxon>Gunneridae</taxon>
        <taxon>Pentapetalae</taxon>
        <taxon>asterids</taxon>
        <taxon>lamiids</taxon>
        <taxon>Boraginales</taxon>
        <taxon>Boraginaceae</taxon>
        <taxon>Boraginoideae</taxon>
        <taxon>Lithospermeae</taxon>
        <taxon>Lithospermum</taxon>
    </lineage>
</organism>
<sequence>MSVPQSGSITGTISARNYRVYWCYQCHQTVRVADHNQSNIACPRCLGEFLDEVDVGSPGNGLDITEFDPSPQSRLVELLFLLLDPSRLLAALDGRERRFLDIGMQNPRHRSDARGRMYNRDPVASGEFWPRRQISIFEDQTDDWSPGSGIVAGPRAWIRPGGLLPAIFDTETERSAPSRVEPRDYFLGPGLQGLIEDITQNDRPGPPPAPEFTISAIPTVEIEPSHLIHGSECSVCMEEFQIGAEAKELPCKHIYHPNCIVPWLRLHNSCPVCRHEILETCDAPVDHPGEASEEDTGGQSSRLRESMQQWPSRSRHRRLHPHNL</sequence>
<dbReference type="Proteomes" id="UP001454036">
    <property type="component" value="Unassembled WGS sequence"/>
</dbReference>
<accession>A0AAV3P0I7</accession>
<evidence type="ECO:0000256" key="6">
    <source>
        <dbReference type="ARBA" id="ARBA00022786"/>
    </source>
</evidence>
<dbReference type="GO" id="GO:0005737">
    <property type="term" value="C:cytoplasm"/>
    <property type="evidence" value="ECO:0007669"/>
    <property type="project" value="TreeGrafter"/>
</dbReference>
<evidence type="ECO:0000256" key="2">
    <source>
        <dbReference type="ARBA" id="ARBA00012483"/>
    </source>
</evidence>
<evidence type="ECO:0000256" key="9">
    <source>
        <dbReference type="SAM" id="MobiDB-lite"/>
    </source>
</evidence>
<keyword evidence="7" id="KW-0862">Zinc</keyword>
<keyword evidence="6" id="KW-0833">Ubl conjugation pathway</keyword>
<dbReference type="AlphaFoldDB" id="A0AAV3P0I7"/>
<reference evidence="11 12" key="1">
    <citation type="submission" date="2024-01" db="EMBL/GenBank/DDBJ databases">
        <title>The complete chloroplast genome sequence of Lithospermum erythrorhizon: insights into the phylogenetic relationship among Boraginaceae species and the maternal lineages of purple gromwells.</title>
        <authorList>
            <person name="Okada T."/>
            <person name="Watanabe K."/>
        </authorList>
    </citation>
    <scope>NUCLEOTIDE SEQUENCE [LARGE SCALE GENOMIC DNA]</scope>
</reference>
<evidence type="ECO:0000256" key="3">
    <source>
        <dbReference type="ARBA" id="ARBA00022679"/>
    </source>
</evidence>
<dbReference type="GO" id="GO:0016567">
    <property type="term" value="P:protein ubiquitination"/>
    <property type="evidence" value="ECO:0007669"/>
    <property type="project" value="TreeGrafter"/>
</dbReference>
<feature type="compositionally biased region" description="Basic residues" evidence="9">
    <location>
        <begin position="313"/>
        <end position="324"/>
    </location>
</feature>
<dbReference type="SMART" id="SM00184">
    <property type="entry name" value="RING"/>
    <property type="match status" value="1"/>
</dbReference>
<evidence type="ECO:0000259" key="10">
    <source>
        <dbReference type="PROSITE" id="PS50089"/>
    </source>
</evidence>
<dbReference type="EC" id="2.3.2.27" evidence="2"/>
<dbReference type="PANTHER" id="PTHR15710">
    <property type="entry name" value="E3 UBIQUITIN-PROTEIN LIGASE PRAJA"/>
    <property type="match status" value="1"/>
</dbReference>
<evidence type="ECO:0000313" key="11">
    <source>
        <dbReference type="EMBL" id="GAA0144521.1"/>
    </source>
</evidence>
<evidence type="ECO:0000256" key="4">
    <source>
        <dbReference type="ARBA" id="ARBA00022723"/>
    </source>
</evidence>
<keyword evidence="5 8" id="KW-0863">Zinc-finger</keyword>
<dbReference type="Pfam" id="PF13639">
    <property type="entry name" value="zf-RING_2"/>
    <property type="match status" value="1"/>
</dbReference>
<dbReference type="GO" id="GO:0016874">
    <property type="term" value="F:ligase activity"/>
    <property type="evidence" value="ECO:0007669"/>
    <property type="project" value="UniProtKB-KW"/>
</dbReference>
<feature type="domain" description="RING-type" evidence="10">
    <location>
        <begin position="233"/>
        <end position="274"/>
    </location>
</feature>
<evidence type="ECO:0000256" key="7">
    <source>
        <dbReference type="ARBA" id="ARBA00022833"/>
    </source>
</evidence>
<evidence type="ECO:0000256" key="5">
    <source>
        <dbReference type="ARBA" id="ARBA00022771"/>
    </source>
</evidence>
<dbReference type="FunFam" id="3.30.40.10:FF:000022">
    <property type="entry name" value="E3 ubiquitin-protein ligase RING1-like"/>
    <property type="match status" value="1"/>
</dbReference>
<feature type="region of interest" description="Disordered" evidence="9">
    <location>
        <begin position="284"/>
        <end position="324"/>
    </location>
</feature>
<evidence type="ECO:0000256" key="1">
    <source>
        <dbReference type="ARBA" id="ARBA00000900"/>
    </source>
</evidence>
<dbReference type="SUPFAM" id="SSF57850">
    <property type="entry name" value="RING/U-box"/>
    <property type="match status" value="1"/>
</dbReference>
<dbReference type="InterPro" id="IPR001841">
    <property type="entry name" value="Znf_RING"/>
</dbReference>
<evidence type="ECO:0000313" key="12">
    <source>
        <dbReference type="Proteomes" id="UP001454036"/>
    </source>
</evidence>
<dbReference type="GO" id="GO:0061630">
    <property type="term" value="F:ubiquitin protein ligase activity"/>
    <property type="evidence" value="ECO:0007669"/>
    <property type="project" value="UniProtKB-EC"/>
</dbReference>
<proteinExistence type="predicted"/>
<dbReference type="PROSITE" id="PS50089">
    <property type="entry name" value="ZF_RING_2"/>
    <property type="match status" value="1"/>
</dbReference>
<keyword evidence="11" id="KW-0436">Ligase</keyword>
<protein>
    <recommendedName>
        <fullName evidence="2">RING-type E3 ubiquitin transferase</fullName>
        <ecNumber evidence="2">2.3.2.27</ecNumber>
    </recommendedName>
</protein>
<dbReference type="InterPro" id="IPR013083">
    <property type="entry name" value="Znf_RING/FYVE/PHD"/>
</dbReference>
<evidence type="ECO:0000256" key="8">
    <source>
        <dbReference type="PROSITE-ProRule" id="PRU00175"/>
    </source>
</evidence>
<dbReference type="EMBL" id="BAABME010000657">
    <property type="protein sequence ID" value="GAA0144521.1"/>
    <property type="molecule type" value="Genomic_DNA"/>
</dbReference>
<dbReference type="Gene3D" id="3.30.40.10">
    <property type="entry name" value="Zinc/RING finger domain, C3HC4 (zinc finger)"/>
    <property type="match status" value="1"/>
</dbReference>
<name>A0AAV3P0I7_LITER</name>